<dbReference type="OrthoDB" id="5403747at2759"/>
<organism evidence="2 3">
    <name type="scientific">Periconia macrospinosa</name>
    <dbReference type="NCBI Taxonomy" id="97972"/>
    <lineage>
        <taxon>Eukaryota</taxon>
        <taxon>Fungi</taxon>
        <taxon>Dikarya</taxon>
        <taxon>Ascomycota</taxon>
        <taxon>Pezizomycotina</taxon>
        <taxon>Dothideomycetes</taxon>
        <taxon>Pleosporomycetidae</taxon>
        <taxon>Pleosporales</taxon>
        <taxon>Massarineae</taxon>
        <taxon>Periconiaceae</taxon>
        <taxon>Periconia</taxon>
    </lineage>
</organism>
<dbReference type="STRING" id="97972.A0A2V1DWB5"/>
<evidence type="ECO:0000256" key="1">
    <source>
        <dbReference type="SAM" id="MobiDB-lite"/>
    </source>
</evidence>
<proteinExistence type="predicted"/>
<name>A0A2V1DWB5_9PLEO</name>
<dbReference type="Proteomes" id="UP000244855">
    <property type="component" value="Unassembled WGS sequence"/>
</dbReference>
<accession>A0A2V1DWB5</accession>
<sequence>MSANNALNLSQRETELLAATWQCFEGGQPKVNFVKLAAITGYTEGSARYALGQLKTKIKKHGATDNTGGAAAAPVTPKKPTTPKAVSRSGGKRSAGKASAQMIDDTPTKKQKVVIEKDHASSEMPEQDEEELKVKSEIIDDNDNFDRNSDDLL</sequence>
<protein>
    <submittedName>
        <fullName evidence="2">Uncharacterized protein</fullName>
    </submittedName>
</protein>
<reference evidence="2 3" key="1">
    <citation type="journal article" date="2018" name="Sci. Rep.">
        <title>Comparative genomics provides insights into the lifestyle and reveals functional heterogeneity of dark septate endophytic fungi.</title>
        <authorList>
            <person name="Knapp D.G."/>
            <person name="Nemeth J.B."/>
            <person name="Barry K."/>
            <person name="Hainaut M."/>
            <person name="Henrissat B."/>
            <person name="Johnson J."/>
            <person name="Kuo A."/>
            <person name="Lim J.H.P."/>
            <person name="Lipzen A."/>
            <person name="Nolan M."/>
            <person name="Ohm R.A."/>
            <person name="Tamas L."/>
            <person name="Grigoriev I.V."/>
            <person name="Spatafora J.W."/>
            <person name="Nagy L.G."/>
            <person name="Kovacs G.M."/>
        </authorList>
    </citation>
    <scope>NUCLEOTIDE SEQUENCE [LARGE SCALE GENOMIC DNA]</scope>
    <source>
        <strain evidence="2 3">DSE2036</strain>
    </source>
</reference>
<dbReference type="AlphaFoldDB" id="A0A2V1DWB5"/>
<gene>
    <name evidence="2" type="ORF">DM02DRAFT_653636</name>
</gene>
<dbReference type="EMBL" id="KZ805344">
    <property type="protein sequence ID" value="PVI02336.1"/>
    <property type="molecule type" value="Genomic_DNA"/>
</dbReference>
<feature type="compositionally biased region" description="Basic and acidic residues" evidence="1">
    <location>
        <begin position="132"/>
        <end position="153"/>
    </location>
</feature>
<evidence type="ECO:0000313" key="3">
    <source>
        <dbReference type="Proteomes" id="UP000244855"/>
    </source>
</evidence>
<feature type="compositionally biased region" description="Low complexity" evidence="1">
    <location>
        <begin position="64"/>
        <end position="86"/>
    </location>
</feature>
<evidence type="ECO:0000313" key="2">
    <source>
        <dbReference type="EMBL" id="PVI02336.1"/>
    </source>
</evidence>
<feature type="region of interest" description="Disordered" evidence="1">
    <location>
        <begin position="61"/>
        <end position="153"/>
    </location>
</feature>
<keyword evidence="3" id="KW-1185">Reference proteome</keyword>